<keyword evidence="6" id="KW-0813">Transport</keyword>
<dbReference type="PANTHER" id="PTHR30625:SF11">
    <property type="entry name" value="MOTA_TOLQ_EXBB PROTON CHANNEL DOMAIN-CONTAINING PROTEIN"/>
    <property type="match status" value="1"/>
</dbReference>
<evidence type="ECO:0000313" key="13">
    <source>
        <dbReference type="Proteomes" id="UP001575181"/>
    </source>
</evidence>
<keyword evidence="13" id="KW-1185">Reference proteome</keyword>
<feature type="domain" description="MotA/TolQ/ExbB proton channel" evidence="11">
    <location>
        <begin position="350"/>
        <end position="460"/>
    </location>
</feature>
<dbReference type="EMBL" id="JBGUAW010000002">
    <property type="protein sequence ID" value="MFA9460014.1"/>
    <property type="molecule type" value="Genomic_DNA"/>
</dbReference>
<evidence type="ECO:0000256" key="2">
    <source>
        <dbReference type="ARBA" id="ARBA00022475"/>
    </source>
</evidence>
<evidence type="ECO:0000256" key="4">
    <source>
        <dbReference type="ARBA" id="ARBA00022989"/>
    </source>
</evidence>
<feature type="compositionally biased region" description="Gly residues" evidence="8">
    <location>
        <begin position="31"/>
        <end position="44"/>
    </location>
</feature>
<feature type="chain" id="PRO_5046554837" evidence="10">
    <location>
        <begin position="29"/>
        <end position="474"/>
    </location>
</feature>
<keyword evidence="5 9" id="KW-0472">Membrane</keyword>
<keyword evidence="10" id="KW-0732">Signal</keyword>
<feature type="transmembrane region" description="Helical" evidence="9">
    <location>
        <begin position="283"/>
        <end position="305"/>
    </location>
</feature>
<evidence type="ECO:0000256" key="5">
    <source>
        <dbReference type="ARBA" id="ARBA00023136"/>
    </source>
</evidence>
<feature type="region of interest" description="Disordered" evidence="8">
    <location>
        <begin position="25"/>
        <end position="54"/>
    </location>
</feature>
<feature type="transmembrane region" description="Helical" evidence="9">
    <location>
        <begin position="379"/>
        <end position="403"/>
    </location>
</feature>
<evidence type="ECO:0000256" key="10">
    <source>
        <dbReference type="SAM" id="SignalP"/>
    </source>
</evidence>
<keyword evidence="2" id="KW-1003">Cell membrane</keyword>
<dbReference type="Proteomes" id="UP001575181">
    <property type="component" value="Unassembled WGS sequence"/>
</dbReference>
<comment type="caution">
    <text evidence="12">The sequence shown here is derived from an EMBL/GenBank/DDBJ whole genome shotgun (WGS) entry which is preliminary data.</text>
</comment>
<accession>A0ABV4TTR0</accession>
<name>A0ABV4TTR0_9GAMM</name>
<feature type="coiled-coil region" evidence="7">
    <location>
        <begin position="57"/>
        <end position="137"/>
    </location>
</feature>
<feature type="transmembrane region" description="Helical" evidence="9">
    <location>
        <begin position="423"/>
        <end position="448"/>
    </location>
</feature>
<evidence type="ECO:0000256" key="3">
    <source>
        <dbReference type="ARBA" id="ARBA00022692"/>
    </source>
</evidence>
<sequence length="474" mass="50526">MRAAGKWLGFALAAALLVAVPSIPPAQAQTSGGGPEGAGKGGGAPDPDPAMGREALEKAYKREFAFLEAQKRSLQERLAQFQDRAAGEKQALEQEVQRLKDEAVRLKTRMETLREQVKTAEEQLQSNKNSRQILEATFTQAGVTLKDFGFPVGKGSEFRQLDDERRKVERLFSMGNAVLDRTSGIRRESGSFFLADGTKVDGTLLKVGRVASYGLSDEASGALAPAGGGALKLWKKPAAGVAEGLANGDAPEQLKIFLYESLDQEVATPDSDTVLSTIRKGGAIGWIIVAMGAFAGLLALLRAGFLQWASASTGRIIDRVGALVSRGEVEEAQALCERKRGAAWKVVGAAVRNLNRDREHLEDIISESILRESTRLDRFGPLILVIAAVAPLLGLLGTVTGMISTFEVITEHGTGDPKLLSGGISVALVTTELGLIVAVPTLLAGNLLSGWAERIKNDMEKTALRITNLYAGRA</sequence>
<comment type="similarity">
    <text evidence="6">Belongs to the exbB/tolQ family.</text>
</comment>
<keyword evidence="7" id="KW-0175">Coiled coil</keyword>
<evidence type="ECO:0000256" key="9">
    <source>
        <dbReference type="SAM" id="Phobius"/>
    </source>
</evidence>
<evidence type="ECO:0000256" key="8">
    <source>
        <dbReference type="SAM" id="MobiDB-lite"/>
    </source>
</evidence>
<evidence type="ECO:0000256" key="1">
    <source>
        <dbReference type="ARBA" id="ARBA00004651"/>
    </source>
</evidence>
<dbReference type="PANTHER" id="PTHR30625">
    <property type="entry name" value="PROTEIN TOLQ"/>
    <property type="match status" value="1"/>
</dbReference>
<keyword evidence="4 9" id="KW-1133">Transmembrane helix</keyword>
<dbReference type="RefSeq" id="WP_373654792.1">
    <property type="nucleotide sequence ID" value="NZ_JBGUAW010000002.1"/>
</dbReference>
<evidence type="ECO:0000313" key="12">
    <source>
        <dbReference type="EMBL" id="MFA9460014.1"/>
    </source>
</evidence>
<dbReference type="InterPro" id="IPR050790">
    <property type="entry name" value="ExbB/TolQ_transport"/>
</dbReference>
<evidence type="ECO:0000256" key="6">
    <source>
        <dbReference type="RuleBase" id="RU004057"/>
    </source>
</evidence>
<evidence type="ECO:0000256" key="7">
    <source>
        <dbReference type="SAM" id="Coils"/>
    </source>
</evidence>
<dbReference type="InterPro" id="IPR002898">
    <property type="entry name" value="MotA_ExbB_proton_chnl"/>
</dbReference>
<keyword evidence="6" id="KW-0653">Protein transport</keyword>
<keyword evidence="3 9" id="KW-0812">Transmembrane</keyword>
<feature type="signal peptide" evidence="10">
    <location>
        <begin position="1"/>
        <end position="28"/>
    </location>
</feature>
<protein>
    <submittedName>
        <fullName evidence="12">MotA/TolQ/ExbB proton channel family protein</fullName>
    </submittedName>
</protein>
<gene>
    <name evidence="12" type="ORF">ACERLL_04175</name>
</gene>
<dbReference type="Pfam" id="PF01618">
    <property type="entry name" value="MotA_ExbB"/>
    <property type="match status" value="1"/>
</dbReference>
<reference evidence="12 13" key="1">
    <citation type="submission" date="2024-08" db="EMBL/GenBank/DDBJ databases">
        <title>Whole-genome sequencing of halo(alkali)philic microorganisms from hypersaline lakes.</title>
        <authorList>
            <person name="Sorokin D.Y."/>
            <person name="Merkel A.Y."/>
            <person name="Messina E."/>
            <person name="Yakimov M."/>
        </authorList>
    </citation>
    <scope>NUCLEOTIDE SEQUENCE [LARGE SCALE GENOMIC DNA]</scope>
    <source>
        <strain evidence="12 13">Cl-TMA</strain>
    </source>
</reference>
<comment type="subcellular location">
    <subcellularLocation>
        <location evidence="1">Cell membrane</location>
        <topology evidence="1">Multi-pass membrane protein</topology>
    </subcellularLocation>
    <subcellularLocation>
        <location evidence="6">Membrane</location>
        <topology evidence="6">Multi-pass membrane protein</topology>
    </subcellularLocation>
</comment>
<proteinExistence type="inferred from homology"/>
<evidence type="ECO:0000259" key="11">
    <source>
        <dbReference type="Pfam" id="PF01618"/>
    </source>
</evidence>
<organism evidence="12 13">
    <name type="scientific">Thiohalorhabdus methylotrophus</name>
    <dbReference type="NCBI Taxonomy" id="3242694"/>
    <lineage>
        <taxon>Bacteria</taxon>
        <taxon>Pseudomonadati</taxon>
        <taxon>Pseudomonadota</taxon>
        <taxon>Gammaproteobacteria</taxon>
        <taxon>Thiohalorhabdales</taxon>
        <taxon>Thiohalorhabdaceae</taxon>
        <taxon>Thiohalorhabdus</taxon>
    </lineage>
</organism>